<proteinExistence type="predicted"/>
<name>A0A1M5AM33_MARH1</name>
<feature type="non-terminal residue" evidence="1">
    <location>
        <position position="344"/>
    </location>
</feature>
<dbReference type="EMBL" id="FQUI01000067">
    <property type="protein sequence ID" value="SHF31340.1"/>
    <property type="molecule type" value="Genomic_DNA"/>
</dbReference>
<dbReference type="Proteomes" id="UP000184334">
    <property type="component" value="Unassembled WGS sequence"/>
</dbReference>
<comment type="caution">
    <text evidence="1">The sequence shown here is derived from an EMBL/GenBank/DDBJ whole genome shotgun (WGS) entry which is preliminary data.</text>
</comment>
<accession>A0A1M5AM33</accession>
<dbReference type="STRING" id="1122195.SAMN02745164_02227"/>
<organism evidence="1 2">
    <name type="scientific">Marinitoga hydrogenitolerans (strain DSM 16785 / JCM 12826 / AT1271)</name>
    <dbReference type="NCBI Taxonomy" id="1122195"/>
    <lineage>
        <taxon>Bacteria</taxon>
        <taxon>Thermotogati</taxon>
        <taxon>Thermotogota</taxon>
        <taxon>Thermotogae</taxon>
        <taxon>Petrotogales</taxon>
        <taxon>Petrotogaceae</taxon>
        <taxon>Marinitoga</taxon>
    </lineage>
</organism>
<evidence type="ECO:0000313" key="2">
    <source>
        <dbReference type="Proteomes" id="UP000184334"/>
    </source>
</evidence>
<sequence length="344" mass="41262">MKKNKIKNVLNIIRFGIYSIPIINYIYKNNIKEDLKYYILLLKSKWKRDFNSAIKYANKVISTTTTTILRELARFELISLYVKNNQFELAKKECKYLRDNFNNISEYARNLMIPGLKLLNTKYNILDKEFKAYSDNYVQNNVDKAILKYSQARDYIKKEDYNKAYELFIEGYNLAKKFLHPTMMCNGLNGAAWWIRNEDKKKALIAADLLEYYIGYYFEDLEYIYNWLDTVFEVRRINNDVKAFDTANTIIQLNKDGRIKIKKTFYNFIPEVSATDYKIDNELKNFILKYNDLKIRKGIIKSKTIMKFINSYNIKYTSRKPYAIRNEYYKIYQKKLFGISVEKF</sequence>
<gene>
    <name evidence="1" type="ORF">SAMN02745164_02227</name>
</gene>
<reference evidence="1" key="1">
    <citation type="submission" date="2016-11" db="EMBL/GenBank/DDBJ databases">
        <authorList>
            <person name="Varghese N."/>
            <person name="Submissions S."/>
        </authorList>
    </citation>
    <scope>NUCLEOTIDE SEQUENCE [LARGE SCALE GENOMIC DNA]</scope>
    <source>
        <strain evidence="1">DSM 16785</strain>
    </source>
</reference>
<evidence type="ECO:0000313" key="1">
    <source>
        <dbReference type="EMBL" id="SHF31340.1"/>
    </source>
</evidence>
<dbReference type="AlphaFoldDB" id="A0A1M5AM33"/>
<protein>
    <submittedName>
        <fullName evidence="1">Uncharacterized protein</fullName>
    </submittedName>
</protein>
<keyword evidence="2" id="KW-1185">Reference proteome</keyword>